<comment type="caution">
    <text evidence="2">The sequence shown here is derived from an EMBL/GenBank/DDBJ whole genome shotgun (WGS) entry which is preliminary data.</text>
</comment>
<protein>
    <recommendedName>
        <fullName evidence="1">Suppressor of fused-like domain-containing protein</fullName>
    </recommendedName>
</protein>
<dbReference type="EMBL" id="QCYK01000002">
    <property type="protein sequence ID" value="PUZ26051.1"/>
    <property type="molecule type" value="Genomic_DNA"/>
</dbReference>
<gene>
    <name evidence="2" type="ORF">DCC81_17570</name>
</gene>
<proteinExistence type="predicted"/>
<dbReference type="Pfam" id="PF05076">
    <property type="entry name" value="SUFU"/>
    <property type="match status" value="1"/>
</dbReference>
<dbReference type="OrthoDB" id="8479146at2"/>
<reference evidence="2 3" key="1">
    <citation type="submission" date="2018-04" db="EMBL/GenBank/DDBJ databases">
        <title>Chitinophaga fuyangensis sp. nov., isolated from soil in a chemical factory.</title>
        <authorList>
            <person name="Chen K."/>
        </authorList>
    </citation>
    <scope>NUCLEOTIDE SEQUENCE [LARGE SCALE GENOMIC DNA]</scope>
    <source>
        <strain evidence="2 3">LY-1</strain>
    </source>
</reference>
<name>A0A2T7BID6_9BACT</name>
<dbReference type="Proteomes" id="UP000244450">
    <property type="component" value="Unassembled WGS sequence"/>
</dbReference>
<keyword evidence="3" id="KW-1185">Reference proteome</keyword>
<accession>A0A2T7BID6</accession>
<evidence type="ECO:0000259" key="1">
    <source>
        <dbReference type="Pfam" id="PF05076"/>
    </source>
</evidence>
<dbReference type="AlphaFoldDB" id="A0A2T7BID6"/>
<organism evidence="2 3">
    <name type="scientific">Chitinophaga parva</name>
    <dbReference type="NCBI Taxonomy" id="2169414"/>
    <lineage>
        <taxon>Bacteria</taxon>
        <taxon>Pseudomonadati</taxon>
        <taxon>Bacteroidota</taxon>
        <taxon>Chitinophagia</taxon>
        <taxon>Chitinophagales</taxon>
        <taxon>Chitinophagaceae</taxon>
        <taxon>Chitinophaga</taxon>
    </lineage>
</organism>
<feature type="domain" description="Suppressor of fused-like" evidence="1">
    <location>
        <begin position="102"/>
        <end position="245"/>
    </location>
</feature>
<evidence type="ECO:0000313" key="3">
    <source>
        <dbReference type="Proteomes" id="UP000244450"/>
    </source>
</evidence>
<dbReference type="InterPro" id="IPR020941">
    <property type="entry name" value="SUFU-like_domain"/>
</dbReference>
<evidence type="ECO:0000313" key="2">
    <source>
        <dbReference type="EMBL" id="PUZ26051.1"/>
    </source>
</evidence>
<sequence>MREGWTWMLILRGRGRRGKLRFVLLQIGCSGRSGLFFLSTFSLPYPTNHFINPRNMMLFWKRRKDPDTWRSAIRAHYKRAWKSSYNILHVAEDAYPDLPPGFSVLEFPPTAARNRWCYATCGMSVPEDVFAMELHICSATRDARLADLLAFTASHHRTCACLGLHQVINFGYPWQPGSACDHGYITQPYPDGPKLESFKITKEKILFCYWLVPITEAEKDYITKEGTEALEAAFGKGFNYMDPLRASVV</sequence>